<dbReference type="PROSITE" id="PS50865">
    <property type="entry name" value="ZF_MYND_2"/>
    <property type="match status" value="1"/>
</dbReference>
<keyword evidence="7" id="KW-1185">Reference proteome</keyword>
<dbReference type="Proteomes" id="UP001054902">
    <property type="component" value="Unassembled WGS sequence"/>
</dbReference>
<keyword evidence="1" id="KW-0479">Metal-binding</keyword>
<evidence type="ECO:0000256" key="4">
    <source>
        <dbReference type="PROSITE-ProRule" id="PRU00134"/>
    </source>
</evidence>
<dbReference type="GO" id="GO:0008270">
    <property type="term" value="F:zinc ion binding"/>
    <property type="evidence" value="ECO:0007669"/>
    <property type="project" value="UniProtKB-KW"/>
</dbReference>
<proteinExistence type="predicted"/>
<sequence length="409" mass="47161">MGKRSKSNKNKNTRDLHLGRVKDTEKIFDDLLAGICGGIGQERKAIELLLKNLSLLEERKLSYSILSKHAAFTKRLTEIHMHLVISQLNSQNYTEAFESWKVVSEYESSHLQKLLEPFKDLFLLRIKGEKKDKSAERLVRKTEQIIVGGKVHDPVNILFIGKVLLELSRLQMFEAVYHLSCLMMENEAIKTTGSMFLMFSCVDLLRYNGLDKDGYNHSLTKYALTLCEFPAKSIGEFHLSTSLIRFYAVIHGVEDEESTEHVKEKCIELMEKYIESQITKQSMMCYTCNTKSTPNCEVLICQGCRVASYCCKDHQRLNFLFNNKTGTRGLGHKHLCPVFKAHRKKKENIDSSKQGHLNRKFERACMRFFLSTLKSKASKRMIISKQNEHQCDLKKGFNLYTKSFLGLPF</sequence>
<gene>
    <name evidence="6" type="ORF">CTEN210_11750</name>
</gene>
<evidence type="ECO:0000313" key="7">
    <source>
        <dbReference type="Proteomes" id="UP001054902"/>
    </source>
</evidence>
<dbReference type="InterPro" id="IPR002893">
    <property type="entry name" value="Znf_MYND"/>
</dbReference>
<evidence type="ECO:0000256" key="1">
    <source>
        <dbReference type="ARBA" id="ARBA00022723"/>
    </source>
</evidence>
<keyword evidence="2 4" id="KW-0863">Zinc-finger</keyword>
<evidence type="ECO:0000256" key="3">
    <source>
        <dbReference type="ARBA" id="ARBA00022833"/>
    </source>
</evidence>
<evidence type="ECO:0000259" key="5">
    <source>
        <dbReference type="PROSITE" id="PS50865"/>
    </source>
</evidence>
<name>A0AAD3D366_9STRA</name>
<reference evidence="6 7" key="1">
    <citation type="journal article" date="2021" name="Sci. Rep.">
        <title>The genome of the diatom Chaetoceros tenuissimus carries an ancient integrated fragment of an extant virus.</title>
        <authorList>
            <person name="Hongo Y."/>
            <person name="Kimura K."/>
            <person name="Takaki Y."/>
            <person name="Yoshida Y."/>
            <person name="Baba S."/>
            <person name="Kobayashi G."/>
            <person name="Nagasaki K."/>
            <person name="Hano T."/>
            <person name="Tomaru Y."/>
        </authorList>
    </citation>
    <scope>NUCLEOTIDE SEQUENCE [LARGE SCALE GENOMIC DNA]</scope>
    <source>
        <strain evidence="6 7">NIES-3715</strain>
    </source>
</reference>
<organism evidence="6 7">
    <name type="scientific">Chaetoceros tenuissimus</name>
    <dbReference type="NCBI Taxonomy" id="426638"/>
    <lineage>
        <taxon>Eukaryota</taxon>
        <taxon>Sar</taxon>
        <taxon>Stramenopiles</taxon>
        <taxon>Ochrophyta</taxon>
        <taxon>Bacillariophyta</taxon>
        <taxon>Coscinodiscophyceae</taxon>
        <taxon>Chaetocerotophycidae</taxon>
        <taxon>Chaetocerotales</taxon>
        <taxon>Chaetocerotaceae</taxon>
        <taxon>Chaetoceros</taxon>
    </lineage>
</organism>
<accession>A0AAD3D366</accession>
<dbReference type="EMBL" id="BLLK01000047">
    <property type="protein sequence ID" value="GFH55274.1"/>
    <property type="molecule type" value="Genomic_DNA"/>
</dbReference>
<dbReference type="AlphaFoldDB" id="A0AAD3D366"/>
<comment type="caution">
    <text evidence="6">The sequence shown here is derived from an EMBL/GenBank/DDBJ whole genome shotgun (WGS) entry which is preliminary data.</text>
</comment>
<evidence type="ECO:0000256" key="2">
    <source>
        <dbReference type="ARBA" id="ARBA00022771"/>
    </source>
</evidence>
<protein>
    <recommendedName>
        <fullName evidence="5">MYND-type domain-containing protein</fullName>
    </recommendedName>
</protein>
<keyword evidence="3" id="KW-0862">Zinc</keyword>
<feature type="domain" description="MYND-type" evidence="5">
    <location>
        <begin position="285"/>
        <end position="336"/>
    </location>
</feature>
<evidence type="ECO:0000313" key="6">
    <source>
        <dbReference type="EMBL" id="GFH55274.1"/>
    </source>
</evidence>